<comment type="caution">
    <text evidence="2">The sequence shown here is derived from an EMBL/GenBank/DDBJ whole genome shotgun (WGS) entry which is preliminary data.</text>
</comment>
<organism evidence="2 3">
    <name type="scientific">Leishmania martiniquensis</name>
    <dbReference type="NCBI Taxonomy" id="1580590"/>
    <lineage>
        <taxon>Eukaryota</taxon>
        <taxon>Discoba</taxon>
        <taxon>Euglenozoa</taxon>
        <taxon>Kinetoplastea</taxon>
        <taxon>Metakinetoplastina</taxon>
        <taxon>Trypanosomatida</taxon>
        <taxon>Trypanosomatidae</taxon>
        <taxon>Leishmaniinae</taxon>
        <taxon>Leishmania</taxon>
    </lineage>
</organism>
<gene>
    <name evidence="2" type="ORF">LSCM1_02124</name>
</gene>
<keyword evidence="3" id="KW-1185">Reference proteome</keyword>
<feature type="region of interest" description="Disordered" evidence="1">
    <location>
        <begin position="217"/>
        <end position="239"/>
    </location>
</feature>
<dbReference type="SUPFAM" id="SSF52047">
    <property type="entry name" value="RNI-like"/>
    <property type="match status" value="1"/>
</dbReference>
<dbReference type="Proteomes" id="UP000673552">
    <property type="component" value="Chromosome 34"/>
</dbReference>
<dbReference type="GeneID" id="92512225"/>
<proteinExistence type="predicted"/>
<sequence length="1028" mass="109158">MKDGLTSPSLRSPFSADQLACIASYWPSAAHRCGFGGVQHQKRLPLAWIAVSPAARVVAEQRHAWVVLPFTHTGACPANAEACGSSSDLTGNVFGAALANATTQPRVLQLALGADGAGASVIGVASASSQQSLQGSASRSVLSWLKRTSESLANIDHRVSRVTSASLATANGGSSSAARGMMDAADAARCCGVHLGGLTVVLVSGVHELDAAGGTALREDKASSGGAEMHESDSSLHGEGEAAALHPGLLFPSTTTCGGSVASMLSVPPKAALYDTITGGAGEEGMPSTGNSIFRSGAELHGDDGGADSDTANDPKTAASVYVVEQLSKLRHHMREAERQQASATGLSSRDLLGTVWYRQVFVSTAEATDEVLCGVSQWWLERAIRRDELPTAVPRFSNVAQRNRSICVSGSGEESQALPPPSLHIKYVTDVFANVWWPHRFNMALKHRLAEQTTHASWMANLLRLIWVVLVVLVETTLRGVPPVAAPFRVSDGQRSGSQNSPSHRRGVRPLDLVSAFHKMGKVYGKHRMEALDVGHTRVRGAHLLACALGSVMAPATTSDGEAAAVHHKGLWALDMAGCTQLHHRHGELCALSHTLKQLLNDAARRVAALSPCGPSWTLAVADLLLSLSLRDGASLPRTSAAGLALALFTHHGHLTWVCGAGSAVDNAALRELGHYALLVESVAATQQPPPSHTSTCALRALDLTSALSIDDVNSVAYLTQLEQLLLPFTNVDDVGIGCLDGQRYARDLGAILASCIASSANEAAELPDGAQKSLQGTLADLQHLIPIKDDSVQGDVHRRKPHTDVVEVLYQAFRSHLYHIDLTYCLRVSSVKGLMHQQRLELLNLSQTRVNKAGLFGGAGPRYLTRSPASTAQPRCTPPLRLFIAEMCEHLSDLSGLAHMTTLECVIVRSGSLGDAGLRPVCTPDMHHLTMMDLSYCDGLHHVGCLAQLPALETLILDSTDVTPAEVAHLRSSRSLHTLSLRFCTEFAFIGKGLKELEAVVGRFAALKRYLYEDLAGDDKLREGGK</sequence>
<evidence type="ECO:0000313" key="2">
    <source>
        <dbReference type="EMBL" id="KAG5468150.1"/>
    </source>
</evidence>
<dbReference type="RefSeq" id="XP_067175088.1">
    <property type="nucleotide sequence ID" value="XM_067319713.1"/>
</dbReference>
<dbReference type="InterPro" id="IPR032675">
    <property type="entry name" value="LRR_dom_sf"/>
</dbReference>
<reference evidence="2 3" key="1">
    <citation type="submission" date="2021-03" db="EMBL/GenBank/DDBJ databases">
        <title>Leishmania (Mundinia) martiniquensis Genome sequencing and assembly.</title>
        <authorList>
            <person name="Almutairi H."/>
            <person name="Gatherer D."/>
        </authorList>
    </citation>
    <scope>NUCLEOTIDE SEQUENCE [LARGE SCALE GENOMIC DNA]</scope>
    <source>
        <strain evidence="2">LSCM1</strain>
    </source>
</reference>
<evidence type="ECO:0008006" key="4">
    <source>
        <dbReference type="Google" id="ProtNLM"/>
    </source>
</evidence>
<evidence type="ECO:0000313" key="3">
    <source>
        <dbReference type="Proteomes" id="UP000673552"/>
    </source>
</evidence>
<protein>
    <recommendedName>
        <fullName evidence="4">Leucine-rich repeat protein</fullName>
    </recommendedName>
</protein>
<dbReference type="EMBL" id="JAFEUZ010000034">
    <property type="protein sequence ID" value="KAG5468150.1"/>
    <property type="molecule type" value="Genomic_DNA"/>
</dbReference>
<dbReference type="AlphaFoldDB" id="A0A836GM91"/>
<dbReference type="OrthoDB" id="272372at2759"/>
<accession>A0A836GM91</accession>
<dbReference type="Gene3D" id="3.80.10.10">
    <property type="entry name" value="Ribonuclease Inhibitor"/>
    <property type="match status" value="1"/>
</dbReference>
<feature type="region of interest" description="Disordered" evidence="1">
    <location>
        <begin position="282"/>
        <end position="315"/>
    </location>
</feature>
<evidence type="ECO:0000256" key="1">
    <source>
        <dbReference type="SAM" id="MobiDB-lite"/>
    </source>
</evidence>
<name>A0A836GM91_9TRYP</name>
<dbReference type="KEGG" id="lmat:92512225"/>